<dbReference type="InterPro" id="IPR017937">
    <property type="entry name" value="Thioredoxin_CS"/>
</dbReference>
<dbReference type="InterPro" id="IPR013740">
    <property type="entry name" value="Redoxin"/>
</dbReference>
<dbReference type="InterPro" id="IPR036249">
    <property type="entry name" value="Thioredoxin-like_sf"/>
</dbReference>
<dbReference type="GO" id="GO:0030313">
    <property type="term" value="C:cell envelope"/>
    <property type="evidence" value="ECO:0007669"/>
    <property type="project" value="UniProtKB-SubCell"/>
</dbReference>
<dbReference type="OrthoDB" id="9799347at2"/>
<evidence type="ECO:0000256" key="3">
    <source>
        <dbReference type="ARBA" id="ARBA00023284"/>
    </source>
</evidence>
<dbReference type="GO" id="GO:0016853">
    <property type="term" value="F:isomerase activity"/>
    <property type="evidence" value="ECO:0007669"/>
    <property type="project" value="UniProtKB-KW"/>
</dbReference>
<keyword evidence="6" id="KW-1185">Reference proteome</keyword>
<dbReference type="EMBL" id="FOUE01000005">
    <property type="protein sequence ID" value="SFM64170.1"/>
    <property type="molecule type" value="Genomic_DNA"/>
</dbReference>
<sequence>MAGSATHTDTNKALLVATFIGAALFSTASLAEQELAPQLELATDSGQVNLSDLRGKVVLLDFWASWCGPCRQSFPWMNDMQSKYQAQGLEVVAINLDQDAEAAADFLREIPADFTVAYDPDGVSPQAYGVMGMPSAYLIDREGRIHSQHIGFHNDRKDNYEADIQRLLEATP</sequence>
<evidence type="ECO:0000313" key="6">
    <source>
        <dbReference type="Proteomes" id="UP000198519"/>
    </source>
</evidence>
<organism evidence="5 6">
    <name type="scientific">Marinobacter zhejiangensis</name>
    <dbReference type="NCBI Taxonomy" id="488535"/>
    <lineage>
        <taxon>Bacteria</taxon>
        <taxon>Pseudomonadati</taxon>
        <taxon>Pseudomonadota</taxon>
        <taxon>Gammaproteobacteria</taxon>
        <taxon>Pseudomonadales</taxon>
        <taxon>Marinobacteraceae</taxon>
        <taxon>Marinobacter</taxon>
    </lineage>
</organism>
<dbReference type="PANTHER" id="PTHR42852:SF18">
    <property type="entry name" value="CHROMOSOME UNDETERMINED SCAFFOLD_47, WHOLE GENOME SHOTGUN SEQUENCE"/>
    <property type="match status" value="1"/>
</dbReference>
<protein>
    <submittedName>
        <fullName evidence="5">Thiol-disulfide isomerase or thioredoxin</fullName>
    </submittedName>
</protein>
<dbReference type="SUPFAM" id="SSF52833">
    <property type="entry name" value="Thioredoxin-like"/>
    <property type="match status" value="1"/>
</dbReference>
<comment type="subcellular location">
    <subcellularLocation>
        <location evidence="1">Cell envelope</location>
    </subcellularLocation>
</comment>
<dbReference type="Gene3D" id="3.40.30.10">
    <property type="entry name" value="Glutaredoxin"/>
    <property type="match status" value="1"/>
</dbReference>
<dbReference type="STRING" id="488535.SAMN04487963_3235"/>
<dbReference type="RefSeq" id="WP_092025422.1">
    <property type="nucleotide sequence ID" value="NZ_FOUE01000005.1"/>
</dbReference>
<dbReference type="GO" id="GO:0015036">
    <property type="term" value="F:disulfide oxidoreductase activity"/>
    <property type="evidence" value="ECO:0007669"/>
    <property type="project" value="UniProtKB-ARBA"/>
</dbReference>
<evidence type="ECO:0000313" key="5">
    <source>
        <dbReference type="EMBL" id="SFM64170.1"/>
    </source>
</evidence>
<dbReference type="PROSITE" id="PS00194">
    <property type="entry name" value="THIOREDOXIN_1"/>
    <property type="match status" value="1"/>
</dbReference>
<dbReference type="GO" id="GO:0017004">
    <property type="term" value="P:cytochrome complex assembly"/>
    <property type="evidence" value="ECO:0007669"/>
    <property type="project" value="UniProtKB-KW"/>
</dbReference>
<dbReference type="InterPro" id="IPR013766">
    <property type="entry name" value="Thioredoxin_domain"/>
</dbReference>
<gene>
    <name evidence="5" type="ORF">SAMN04487963_3235</name>
</gene>
<dbReference type="Proteomes" id="UP000198519">
    <property type="component" value="Unassembled WGS sequence"/>
</dbReference>
<keyword evidence="5" id="KW-0413">Isomerase</keyword>
<dbReference type="PANTHER" id="PTHR42852">
    <property type="entry name" value="THIOL:DISULFIDE INTERCHANGE PROTEIN DSBE"/>
    <property type="match status" value="1"/>
</dbReference>
<keyword evidence="3" id="KW-0676">Redox-active center</keyword>
<dbReference type="PROSITE" id="PS51352">
    <property type="entry name" value="THIOREDOXIN_2"/>
    <property type="match status" value="1"/>
</dbReference>
<dbReference type="InterPro" id="IPR050553">
    <property type="entry name" value="Thioredoxin_ResA/DsbE_sf"/>
</dbReference>
<dbReference type="Pfam" id="PF08534">
    <property type="entry name" value="Redoxin"/>
    <property type="match status" value="1"/>
</dbReference>
<reference evidence="6" key="1">
    <citation type="submission" date="2016-10" db="EMBL/GenBank/DDBJ databases">
        <authorList>
            <person name="Varghese N."/>
            <person name="Submissions S."/>
        </authorList>
    </citation>
    <scope>NUCLEOTIDE SEQUENCE [LARGE SCALE GENOMIC DNA]</scope>
    <source>
        <strain evidence="6">CGMCC 1.7061</strain>
    </source>
</reference>
<evidence type="ECO:0000256" key="2">
    <source>
        <dbReference type="ARBA" id="ARBA00022748"/>
    </source>
</evidence>
<proteinExistence type="predicted"/>
<dbReference type="CDD" id="cd02966">
    <property type="entry name" value="TlpA_like_family"/>
    <property type="match status" value="1"/>
</dbReference>
<evidence type="ECO:0000259" key="4">
    <source>
        <dbReference type="PROSITE" id="PS51352"/>
    </source>
</evidence>
<dbReference type="AlphaFoldDB" id="A0A1I4SIM8"/>
<feature type="domain" description="Thioredoxin" evidence="4">
    <location>
        <begin position="30"/>
        <end position="172"/>
    </location>
</feature>
<keyword evidence="2" id="KW-0201">Cytochrome c-type biogenesis</keyword>
<name>A0A1I4SIM8_9GAMM</name>
<evidence type="ECO:0000256" key="1">
    <source>
        <dbReference type="ARBA" id="ARBA00004196"/>
    </source>
</evidence>
<accession>A0A1I4SIM8</accession>